<reference evidence="3 4" key="1">
    <citation type="submission" date="2024-01" db="EMBL/GenBank/DDBJ databases">
        <title>The genomes of 5 underutilized Papilionoideae crops provide insights into root nodulation and disease resistanc.</title>
        <authorList>
            <person name="Jiang F."/>
        </authorList>
    </citation>
    <scope>NUCLEOTIDE SEQUENCE [LARGE SCALE GENOMIC DNA]</scope>
    <source>
        <strain evidence="3">JINMINGXINNONG_FW02</strain>
        <tissue evidence="3">Leaves</tissue>
    </source>
</reference>
<gene>
    <name evidence="3" type="ORF">VNO80_04998</name>
</gene>
<dbReference type="PANTHER" id="PTHR15315">
    <property type="entry name" value="RING FINGER PROTEIN 41, 151"/>
    <property type="match status" value="1"/>
</dbReference>
<feature type="domain" description="RING-type" evidence="2">
    <location>
        <begin position="148"/>
        <end position="186"/>
    </location>
</feature>
<evidence type="ECO:0000259" key="2">
    <source>
        <dbReference type="PROSITE" id="PS50089"/>
    </source>
</evidence>
<evidence type="ECO:0000313" key="3">
    <source>
        <dbReference type="EMBL" id="KAK7379535.1"/>
    </source>
</evidence>
<name>A0AAN9RK52_PHACN</name>
<dbReference type="PROSITE" id="PS50089">
    <property type="entry name" value="ZF_RING_2"/>
    <property type="match status" value="1"/>
</dbReference>
<dbReference type="Pfam" id="PF13920">
    <property type="entry name" value="zf-C3HC4_3"/>
    <property type="match status" value="1"/>
</dbReference>
<dbReference type="EMBL" id="JAYMYR010000002">
    <property type="protein sequence ID" value="KAK7379535.1"/>
    <property type="molecule type" value="Genomic_DNA"/>
</dbReference>
<keyword evidence="1" id="KW-0479">Metal-binding</keyword>
<dbReference type="Proteomes" id="UP001374584">
    <property type="component" value="Unassembled WGS sequence"/>
</dbReference>
<dbReference type="InterPro" id="IPR013083">
    <property type="entry name" value="Znf_RING/FYVE/PHD"/>
</dbReference>
<evidence type="ECO:0000313" key="4">
    <source>
        <dbReference type="Proteomes" id="UP001374584"/>
    </source>
</evidence>
<comment type="caution">
    <text evidence="3">The sequence shown here is derived from an EMBL/GenBank/DDBJ whole genome shotgun (WGS) entry which is preliminary data.</text>
</comment>
<proteinExistence type="predicted"/>
<keyword evidence="4" id="KW-1185">Reference proteome</keyword>
<dbReference type="InterPro" id="IPR001841">
    <property type="entry name" value="Znf_RING"/>
</dbReference>
<dbReference type="GO" id="GO:0008270">
    <property type="term" value="F:zinc ion binding"/>
    <property type="evidence" value="ECO:0007669"/>
    <property type="project" value="UniProtKB-KW"/>
</dbReference>
<protein>
    <recommendedName>
        <fullName evidence="2">RING-type domain-containing protein</fullName>
    </recommendedName>
</protein>
<dbReference type="GO" id="GO:0061630">
    <property type="term" value="F:ubiquitin protein ligase activity"/>
    <property type="evidence" value="ECO:0007669"/>
    <property type="project" value="TreeGrafter"/>
</dbReference>
<dbReference type="Gene3D" id="3.30.40.10">
    <property type="entry name" value="Zinc/RING finger domain, C3HC4 (zinc finger)"/>
    <property type="match status" value="1"/>
</dbReference>
<evidence type="ECO:0000256" key="1">
    <source>
        <dbReference type="PROSITE-ProRule" id="PRU00175"/>
    </source>
</evidence>
<accession>A0AAN9RK52</accession>
<dbReference type="SMART" id="SM00184">
    <property type="entry name" value="RING"/>
    <property type="match status" value="1"/>
</dbReference>
<dbReference type="PANTHER" id="PTHR15315:SF22">
    <property type="entry name" value="OS01G0905700 PROTEIN"/>
    <property type="match status" value="1"/>
</dbReference>
<dbReference type="SUPFAM" id="SSF57850">
    <property type="entry name" value="RING/U-box"/>
    <property type="match status" value="1"/>
</dbReference>
<dbReference type="AlphaFoldDB" id="A0AAN9RK52"/>
<keyword evidence="1" id="KW-0862">Zinc</keyword>
<sequence>MWQNQPNYSSYTDSVKALEDHIQHANSLASSLPGDCDGNYFQMKLSYSPFAPLFLHFIEWLDLSCTDTLPVYLGLLHILIFNVNADGIPSISSNQRKATTKEFYAVIYPSLRLLQGEFNNDARNSYAEVNRKRLEKVQNENVEGDEECGICMENNMKMVLPDCGHSFCISCFHNWCMRSESCPFCRGSMRKITPTDLWLIIGNSDVVDRFTIAKDNLRHLYLFIQTLPPISPEHSRC</sequence>
<dbReference type="GO" id="GO:0016567">
    <property type="term" value="P:protein ubiquitination"/>
    <property type="evidence" value="ECO:0007669"/>
    <property type="project" value="TreeGrafter"/>
</dbReference>
<organism evidence="3 4">
    <name type="scientific">Phaseolus coccineus</name>
    <name type="common">Scarlet runner bean</name>
    <name type="synonym">Phaseolus multiflorus</name>
    <dbReference type="NCBI Taxonomy" id="3886"/>
    <lineage>
        <taxon>Eukaryota</taxon>
        <taxon>Viridiplantae</taxon>
        <taxon>Streptophyta</taxon>
        <taxon>Embryophyta</taxon>
        <taxon>Tracheophyta</taxon>
        <taxon>Spermatophyta</taxon>
        <taxon>Magnoliopsida</taxon>
        <taxon>eudicotyledons</taxon>
        <taxon>Gunneridae</taxon>
        <taxon>Pentapetalae</taxon>
        <taxon>rosids</taxon>
        <taxon>fabids</taxon>
        <taxon>Fabales</taxon>
        <taxon>Fabaceae</taxon>
        <taxon>Papilionoideae</taxon>
        <taxon>50 kb inversion clade</taxon>
        <taxon>NPAAA clade</taxon>
        <taxon>indigoferoid/millettioid clade</taxon>
        <taxon>Phaseoleae</taxon>
        <taxon>Phaseolus</taxon>
    </lineage>
</organism>
<keyword evidence="1" id="KW-0863">Zinc-finger</keyword>